<organism evidence="1">
    <name type="scientific">Rhizophora mucronata</name>
    <name type="common">Asiatic mangrove</name>
    <dbReference type="NCBI Taxonomy" id="61149"/>
    <lineage>
        <taxon>Eukaryota</taxon>
        <taxon>Viridiplantae</taxon>
        <taxon>Streptophyta</taxon>
        <taxon>Embryophyta</taxon>
        <taxon>Tracheophyta</taxon>
        <taxon>Spermatophyta</taxon>
        <taxon>Magnoliopsida</taxon>
        <taxon>eudicotyledons</taxon>
        <taxon>Gunneridae</taxon>
        <taxon>Pentapetalae</taxon>
        <taxon>rosids</taxon>
        <taxon>fabids</taxon>
        <taxon>Malpighiales</taxon>
        <taxon>Rhizophoraceae</taxon>
        <taxon>Rhizophora</taxon>
    </lineage>
</organism>
<name>A0A2P2JPS3_RHIMU</name>
<sequence>MSCLDFETSKLERNLMEQEVLDFRDG</sequence>
<dbReference type="AlphaFoldDB" id="A0A2P2JPS3"/>
<dbReference type="EMBL" id="GGEC01014984">
    <property type="protein sequence ID" value="MBW95467.1"/>
    <property type="molecule type" value="Transcribed_RNA"/>
</dbReference>
<protein>
    <submittedName>
        <fullName evidence="1">Uncharacterized protein</fullName>
    </submittedName>
</protein>
<evidence type="ECO:0000313" key="1">
    <source>
        <dbReference type="EMBL" id="MBW95467.1"/>
    </source>
</evidence>
<reference evidence="1" key="1">
    <citation type="submission" date="2018-02" db="EMBL/GenBank/DDBJ databases">
        <title>Rhizophora mucronata_Transcriptome.</title>
        <authorList>
            <person name="Meera S.P."/>
            <person name="Sreeshan A."/>
            <person name="Augustine A."/>
        </authorList>
    </citation>
    <scope>NUCLEOTIDE SEQUENCE</scope>
    <source>
        <tissue evidence="1">Leaf</tissue>
    </source>
</reference>
<accession>A0A2P2JPS3</accession>
<proteinExistence type="predicted"/>